<comment type="similarity">
    <text evidence="1">Belongs to the peptidase S1 family.</text>
</comment>
<keyword evidence="10" id="KW-1185">Reference proteome</keyword>
<dbReference type="InterPro" id="IPR001254">
    <property type="entry name" value="Trypsin_dom"/>
</dbReference>
<dbReference type="PROSITE" id="PS50240">
    <property type="entry name" value="TRYPSIN_DOM"/>
    <property type="match status" value="1"/>
</dbReference>
<keyword evidence="7" id="KW-0732">Signal</keyword>
<dbReference type="InterPro" id="IPR033116">
    <property type="entry name" value="TRYPSIN_SER"/>
</dbReference>
<organism evidence="9 10">
    <name type="scientific">Xylocopa violacea</name>
    <name type="common">Violet carpenter bee</name>
    <name type="synonym">Apis violacea</name>
    <dbReference type="NCBI Taxonomy" id="135666"/>
    <lineage>
        <taxon>Eukaryota</taxon>
        <taxon>Metazoa</taxon>
        <taxon>Ecdysozoa</taxon>
        <taxon>Arthropoda</taxon>
        <taxon>Hexapoda</taxon>
        <taxon>Insecta</taxon>
        <taxon>Pterygota</taxon>
        <taxon>Neoptera</taxon>
        <taxon>Endopterygota</taxon>
        <taxon>Hymenoptera</taxon>
        <taxon>Apocrita</taxon>
        <taxon>Aculeata</taxon>
        <taxon>Apoidea</taxon>
        <taxon>Anthophila</taxon>
        <taxon>Apidae</taxon>
        <taxon>Xylocopa</taxon>
        <taxon>Xylocopa</taxon>
    </lineage>
</organism>
<comment type="caution">
    <text evidence="9">The sequence shown here is derived from an EMBL/GenBank/DDBJ whole genome shotgun (WGS) entry which is preliminary data.</text>
</comment>
<sequence>MNSVLLFFIAALATANAASLTENLDPRIVNGQDVKPGEIPFQVSLQQNGRHFCGGSVLNAHYILTAAHCVVDQGAATDIEIVVGTTNLQVRPSMYRGSKIIVHEKYQSWNNWMNDIALIKVDTSIATGSQVSYVPLPSANEPVRAGAEAVVSGWGRLRMNGPTTDKLQKARIYITDQTACRNVYHTIFDSQICASDPQTVRGACNGDSGGPLTVNGKIVGIVSWSRGCALSDYPTVYTRVTSYLDWIRQHAV</sequence>
<dbReference type="Proteomes" id="UP001642520">
    <property type="component" value="Unassembled WGS sequence"/>
</dbReference>
<dbReference type="CDD" id="cd00190">
    <property type="entry name" value="Tryp_SPc"/>
    <property type="match status" value="1"/>
</dbReference>
<dbReference type="PRINTS" id="PR00722">
    <property type="entry name" value="CHYMOTRYPSIN"/>
</dbReference>
<dbReference type="PANTHER" id="PTHR24276:SF98">
    <property type="entry name" value="FI18310P1-RELATED"/>
    <property type="match status" value="1"/>
</dbReference>
<dbReference type="InterPro" id="IPR001314">
    <property type="entry name" value="Peptidase_S1A"/>
</dbReference>
<evidence type="ECO:0000256" key="7">
    <source>
        <dbReference type="SAM" id="SignalP"/>
    </source>
</evidence>
<evidence type="ECO:0000256" key="3">
    <source>
        <dbReference type="ARBA" id="ARBA00022801"/>
    </source>
</evidence>
<evidence type="ECO:0000256" key="6">
    <source>
        <dbReference type="RuleBase" id="RU363034"/>
    </source>
</evidence>
<feature type="signal peptide" evidence="7">
    <location>
        <begin position="1"/>
        <end position="17"/>
    </location>
</feature>
<evidence type="ECO:0000259" key="8">
    <source>
        <dbReference type="PROSITE" id="PS50240"/>
    </source>
</evidence>
<gene>
    <name evidence="9" type="ORF">XYLVIOL_LOCUS6878</name>
</gene>
<dbReference type="SMART" id="SM00020">
    <property type="entry name" value="Tryp_SPc"/>
    <property type="match status" value="1"/>
</dbReference>
<dbReference type="InterPro" id="IPR018114">
    <property type="entry name" value="TRYPSIN_HIS"/>
</dbReference>
<dbReference type="PANTHER" id="PTHR24276">
    <property type="entry name" value="POLYSERASE-RELATED"/>
    <property type="match status" value="1"/>
</dbReference>
<feature type="domain" description="Peptidase S1" evidence="8">
    <location>
        <begin position="28"/>
        <end position="252"/>
    </location>
</feature>
<keyword evidence="3 6" id="KW-0378">Hydrolase</keyword>
<keyword evidence="5" id="KW-1015">Disulfide bond</keyword>
<dbReference type="InterPro" id="IPR043504">
    <property type="entry name" value="Peptidase_S1_PA_chymotrypsin"/>
</dbReference>
<dbReference type="PROSITE" id="PS00134">
    <property type="entry name" value="TRYPSIN_HIS"/>
    <property type="match status" value="1"/>
</dbReference>
<evidence type="ECO:0000256" key="1">
    <source>
        <dbReference type="ARBA" id="ARBA00007664"/>
    </source>
</evidence>
<keyword evidence="4 6" id="KW-0720">Serine protease</keyword>
<dbReference type="InterPro" id="IPR009003">
    <property type="entry name" value="Peptidase_S1_PA"/>
</dbReference>
<dbReference type="Gene3D" id="2.40.10.10">
    <property type="entry name" value="Trypsin-like serine proteases"/>
    <property type="match status" value="1"/>
</dbReference>
<proteinExistence type="inferred from homology"/>
<reference evidence="9 10" key="1">
    <citation type="submission" date="2024-08" db="EMBL/GenBank/DDBJ databases">
        <authorList>
            <person name="Will J Nash"/>
            <person name="Angela Man"/>
            <person name="Seanna McTaggart"/>
            <person name="Kendall Baker"/>
            <person name="Tom Barker"/>
            <person name="Leah Catchpole"/>
            <person name="Alex Durrant"/>
            <person name="Karim Gharbi"/>
            <person name="Naomi Irish"/>
            <person name="Gemy Kaithakottil"/>
            <person name="Debby Ku"/>
            <person name="Aaliyah Providence"/>
            <person name="Felix Shaw"/>
            <person name="David Swarbreck"/>
            <person name="Chris Watkins"/>
            <person name="Ann M. McCartney"/>
            <person name="Giulio Formenti"/>
            <person name="Alice Mouton"/>
            <person name="Noel Vella"/>
            <person name="Bjorn M von Reumont"/>
            <person name="Adriana Vella"/>
            <person name="Wilfried Haerty"/>
        </authorList>
    </citation>
    <scope>NUCLEOTIDE SEQUENCE [LARGE SCALE GENOMIC DNA]</scope>
</reference>
<dbReference type="PROSITE" id="PS00135">
    <property type="entry name" value="TRYPSIN_SER"/>
    <property type="match status" value="1"/>
</dbReference>
<dbReference type="InterPro" id="IPR050430">
    <property type="entry name" value="Peptidase_S1"/>
</dbReference>
<protein>
    <recommendedName>
        <fullName evidence="8">Peptidase S1 domain-containing protein</fullName>
    </recommendedName>
</protein>
<keyword evidence="2 6" id="KW-0645">Protease</keyword>
<name>A0ABP1NUW3_XYLVO</name>
<evidence type="ECO:0000313" key="9">
    <source>
        <dbReference type="EMBL" id="CAL7944839.1"/>
    </source>
</evidence>
<dbReference type="Pfam" id="PF00089">
    <property type="entry name" value="Trypsin"/>
    <property type="match status" value="1"/>
</dbReference>
<dbReference type="SUPFAM" id="SSF50494">
    <property type="entry name" value="Trypsin-like serine proteases"/>
    <property type="match status" value="1"/>
</dbReference>
<feature type="chain" id="PRO_5045319063" description="Peptidase S1 domain-containing protein" evidence="7">
    <location>
        <begin position="18"/>
        <end position="252"/>
    </location>
</feature>
<dbReference type="EMBL" id="CAXAJV020001293">
    <property type="protein sequence ID" value="CAL7944839.1"/>
    <property type="molecule type" value="Genomic_DNA"/>
</dbReference>
<accession>A0ABP1NUW3</accession>
<evidence type="ECO:0000256" key="2">
    <source>
        <dbReference type="ARBA" id="ARBA00022670"/>
    </source>
</evidence>
<evidence type="ECO:0000256" key="4">
    <source>
        <dbReference type="ARBA" id="ARBA00022825"/>
    </source>
</evidence>
<evidence type="ECO:0000313" key="10">
    <source>
        <dbReference type="Proteomes" id="UP001642520"/>
    </source>
</evidence>
<evidence type="ECO:0000256" key="5">
    <source>
        <dbReference type="ARBA" id="ARBA00023157"/>
    </source>
</evidence>